<keyword evidence="4" id="KW-1185">Reference proteome</keyword>
<keyword evidence="2" id="KW-1133">Transmembrane helix</keyword>
<dbReference type="Proteomes" id="UP001070176">
    <property type="component" value="Unassembled WGS sequence"/>
</dbReference>
<proteinExistence type="predicted"/>
<organism evidence="3 4">
    <name type="scientific">Chryseobacterium luquanense</name>
    <dbReference type="NCBI Taxonomy" id="2983766"/>
    <lineage>
        <taxon>Bacteria</taxon>
        <taxon>Pseudomonadati</taxon>
        <taxon>Bacteroidota</taxon>
        <taxon>Flavobacteriia</taxon>
        <taxon>Flavobacteriales</taxon>
        <taxon>Weeksellaceae</taxon>
        <taxon>Chryseobacterium group</taxon>
        <taxon>Chryseobacterium</taxon>
    </lineage>
</organism>
<comment type="caution">
    <text evidence="3">The sequence shown here is derived from an EMBL/GenBank/DDBJ whole genome shotgun (WGS) entry which is preliminary data.</text>
</comment>
<reference evidence="3" key="1">
    <citation type="submission" date="2022-10" db="EMBL/GenBank/DDBJ databases">
        <title>Chryseobacterium sp. nov., a novel bacterial species.</title>
        <authorList>
            <person name="Cao Y."/>
        </authorList>
    </citation>
    <scope>NUCLEOTIDE SEQUENCE</scope>
    <source>
        <strain evidence="3">KC 927</strain>
    </source>
</reference>
<evidence type="ECO:0000256" key="1">
    <source>
        <dbReference type="SAM" id="Coils"/>
    </source>
</evidence>
<evidence type="ECO:0000256" key="2">
    <source>
        <dbReference type="SAM" id="Phobius"/>
    </source>
</evidence>
<protein>
    <submittedName>
        <fullName evidence="3">Uncharacterized protein</fullName>
    </submittedName>
</protein>
<name>A0ABT3Y3E6_9FLAO</name>
<accession>A0ABT3Y3E6</accession>
<feature type="transmembrane region" description="Helical" evidence="2">
    <location>
        <begin position="6"/>
        <end position="23"/>
    </location>
</feature>
<sequence length="224" mass="26432">MNTLYIILTTLFLILSIIYYLKYQKILKANSNLNYKNINEMLSKKNSDLLRNNEEYEQNSIKTIEKFQNIISTKEQEIENLKNELDINISKYKTEIFNLKDEFLIEKERTYDKGIAKGIERSNYRIEIHPYQEIKQVKKMLGSEDVLNVGYKYIMFMNDTPTAYSHIEIFETVSKKEIDEEKINKLLSRISDVSSIIPNGNVKLVGNIAEFGKNLLNFKNKNYR</sequence>
<keyword evidence="1" id="KW-0175">Coiled coil</keyword>
<keyword evidence="2" id="KW-0472">Membrane</keyword>
<dbReference type="EMBL" id="JAOVZV010000008">
    <property type="protein sequence ID" value="MCX8532673.1"/>
    <property type="molecule type" value="Genomic_DNA"/>
</dbReference>
<feature type="coiled-coil region" evidence="1">
    <location>
        <begin position="39"/>
        <end position="102"/>
    </location>
</feature>
<keyword evidence="2" id="KW-0812">Transmembrane</keyword>
<gene>
    <name evidence="3" type="ORF">OEA66_09935</name>
</gene>
<evidence type="ECO:0000313" key="4">
    <source>
        <dbReference type="Proteomes" id="UP001070176"/>
    </source>
</evidence>
<evidence type="ECO:0000313" key="3">
    <source>
        <dbReference type="EMBL" id="MCX8532673.1"/>
    </source>
</evidence>
<dbReference type="RefSeq" id="WP_267281222.1">
    <property type="nucleotide sequence ID" value="NZ_JAOVZV010000008.1"/>
</dbReference>